<dbReference type="Proteomes" id="UP000288429">
    <property type="component" value="Unassembled WGS sequence"/>
</dbReference>
<dbReference type="AlphaFoldDB" id="A0A428V105"/>
<evidence type="ECO:0000256" key="1">
    <source>
        <dbReference type="SAM" id="MobiDB-lite"/>
    </source>
</evidence>
<feature type="compositionally biased region" description="Acidic residues" evidence="1">
    <location>
        <begin position="92"/>
        <end position="127"/>
    </location>
</feature>
<keyword evidence="3" id="KW-1185">Reference proteome</keyword>
<evidence type="ECO:0000313" key="3">
    <source>
        <dbReference type="Proteomes" id="UP000288429"/>
    </source>
</evidence>
<protein>
    <recommendedName>
        <fullName evidence="4">F-box domain-containing protein</fullName>
    </recommendedName>
</protein>
<organism evidence="2 3">
    <name type="scientific">Fusarium ambrosium</name>
    <dbReference type="NCBI Taxonomy" id="131363"/>
    <lineage>
        <taxon>Eukaryota</taxon>
        <taxon>Fungi</taxon>
        <taxon>Dikarya</taxon>
        <taxon>Ascomycota</taxon>
        <taxon>Pezizomycotina</taxon>
        <taxon>Sordariomycetes</taxon>
        <taxon>Hypocreomycetidae</taxon>
        <taxon>Hypocreales</taxon>
        <taxon>Nectriaceae</taxon>
        <taxon>Fusarium</taxon>
        <taxon>Fusarium solani species complex</taxon>
    </lineage>
</organism>
<dbReference type="EMBL" id="NIZV01000007">
    <property type="protein sequence ID" value="RSM20235.1"/>
    <property type="molecule type" value="Genomic_DNA"/>
</dbReference>
<feature type="compositionally biased region" description="Acidic residues" evidence="1">
    <location>
        <begin position="450"/>
        <end position="468"/>
    </location>
</feature>
<feature type="compositionally biased region" description="Acidic residues" evidence="1">
    <location>
        <begin position="136"/>
        <end position="175"/>
    </location>
</feature>
<accession>A0A428V105</accession>
<gene>
    <name evidence="2" type="ORF">CDV31_001032</name>
</gene>
<name>A0A428V105_9HYPO</name>
<reference evidence="2 3" key="1">
    <citation type="submission" date="2017-06" db="EMBL/GenBank/DDBJ databases">
        <title>Cmopartive genomic analysis of Ambrosia Fusariam Clade fungi.</title>
        <authorList>
            <person name="Stajich J.E."/>
            <person name="Carrillo J."/>
            <person name="Kijimoto T."/>
            <person name="Eskalen A."/>
            <person name="O'Donnell K."/>
            <person name="Kasson M."/>
        </authorList>
    </citation>
    <scope>NUCLEOTIDE SEQUENCE [LARGE SCALE GENOMIC DNA]</scope>
    <source>
        <strain evidence="2 3">NRRL 20438</strain>
    </source>
</reference>
<comment type="caution">
    <text evidence="2">The sequence shown here is derived from an EMBL/GenBank/DDBJ whole genome shotgun (WGS) entry which is preliminary data.</text>
</comment>
<evidence type="ECO:0008006" key="4">
    <source>
        <dbReference type="Google" id="ProtNLM"/>
    </source>
</evidence>
<feature type="region of interest" description="Disordered" evidence="1">
    <location>
        <begin position="448"/>
        <end position="468"/>
    </location>
</feature>
<proteinExistence type="predicted"/>
<feature type="region of interest" description="Disordered" evidence="1">
    <location>
        <begin position="79"/>
        <end position="177"/>
    </location>
</feature>
<sequence length="536" mass="62089">MTSHLDSLPPELLSIVTEHLGHDDRKNLSLANSTTRSAMVSFLFKGLKVKCPLPEDHILQDIVQKFGAHVLNLHLHVSFFPNPMDPNKQDDVDMDDGEEADDNEEDGMEEDENEESQENEDDDEGSDDEAKSVEGSNDDDNEDDNSDQEDAEDDENGSNEEEEEGEENEENEEEDRWYWENPPESVWARKSADAQAVKDLIQFKGLPRCSILSLHTMGAENFEIEADWDDNDLCDSGMYFCSYEEDWDVVKKKEEKYTWRAALRDMWHDVANLSKTEHLEVFDFLPRKNSSWRKPEWSKFLGSLKELTLYTYGADNGAGWHVNTLLGFNDFFKELSSIMLRHATHVERLKIIAHDEGFLNYDSLKLSPGILPELQVLHLQHMAAPAILVPFLEGKPRNLKEIHLEKCVAVETNDYDFELKTWASLWKTIKETGEKPIRVTYQYHKSPPLTEDENYADEEEDWKPPEDEEEGIARLRRMVVEDKDIIWPYVEIDEKYGMVMDNDVLNVEHLGMGDDNKEYRALMDEMERRRKGVSAE</sequence>
<evidence type="ECO:0000313" key="2">
    <source>
        <dbReference type="EMBL" id="RSM20235.1"/>
    </source>
</evidence>